<accession>A0A0J8S3F1</accession>
<evidence type="ECO:0000256" key="4">
    <source>
        <dbReference type="ARBA" id="ARBA00044511"/>
    </source>
</evidence>
<dbReference type="AlphaFoldDB" id="A0A0J8S3F1"/>
<dbReference type="Gene3D" id="1.25.40.10">
    <property type="entry name" value="Tetratricopeptide repeat domain"/>
    <property type="match status" value="1"/>
</dbReference>
<comment type="subunit">
    <text evidence="4">Binds to mitochondrial small subunit 15S rRNA.</text>
</comment>
<keyword evidence="2" id="KW-0677">Repeat</keyword>
<reference evidence="8" key="1">
    <citation type="journal article" date="2010" name="Genome Res.">
        <title>Population genomic sequencing of Coccidioides fungi reveals recent hybridization and transposon control.</title>
        <authorList>
            <person name="Neafsey D.E."/>
            <person name="Barker B.M."/>
            <person name="Sharpton T.J."/>
            <person name="Stajich J.E."/>
            <person name="Park D.J."/>
            <person name="Whiston E."/>
            <person name="Hung C.-Y."/>
            <person name="McMahan C."/>
            <person name="White J."/>
            <person name="Sykes S."/>
            <person name="Heiman D."/>
            <person name="Young S."/>
            <person name="Zeng Q."/>
            <person name="Abouelleil A."/>
            <person name="Aftuck L."/>
            <person name="Bessette D."/>
            <person name="Brown A."/>
            <person name="FitzGerald M."/>
            <person name="Lui A."/>
            <person name="Macdonald J.P."/>
            <person name="Priest M."/>
            <person name="Orbach M.J."/>
            <person name="Galgiani J.N."/>
            <person name="Kirkland T.N."/>
            <person name="Cole G.T."/>
            <person name="Birren B.W."/>
            <person name="Henn M.R."/>
            <person name="Taylor J.W."/>
            <person name="Rounsley S.D."/>
        </authorList>
    </citation>
    <scope>NUCLEOTIDE SEQUENCE [LARGE SCALE GENOMIC DNA]</scope>
    <source>
        <strain evidence="8">H538.4</strain>
    </source>
</reference>
<dbReference type="Pfam" id="PF01535">
    <property type="entry name" value="PPR"/>
    <property type="match status" value="1"/>
</dbReference>
<protein>
    <submittedName>
        <fullName evidence="7">Pentatricopeptide repeat protein</fullName>
    </submittedName>
</protein>
<dbReference type="OrthoDB" id="4368392at2759"/>
<sequence length="320" mass="35815">MSIPLAAANLAIELAAHKGDVEEGMSIYRELHNVCSSGPNTLTFNHLFSMCHKANRVDLTSFFLQEMQLLKVLPNRSTYEILVVLCVELGYFEEGRKYLLEMTQSGFSLTETVKERIRAKCAKSNDDSAKRLQYDAAVRKAISRGFRKVKLRLPMKGSRVEKDTSPAATSEAARDDTSDNRPTRGKKARNLQPWKHEFICHMILSKSLTTSQMAKAAGCSECTITHIRKNLRLFGSASPPLIRAGRPRSITPPMLDALCDHLTEKPGLYVDEMVIFLRDGFDILTSTASVKRALCRAGWTKTSSVDYDGMRQLQALLRPT</sequence>
<evidence type="ECO:0000256" key="1">
    <source>
        <dbReference type="ARBA" id="ARBA00006192"/>
    </source>
</evidence>
<feature type="region of interest" description="Disordered" evidence="6">
    <location>
        <begin position="157"/>
        <end position="188"/>
    </location>
</feature>
<evidence type="ECO:0000256" key="2">
    <source>
        <dbReference type="ARBA" id="ARBA00022737"/>
    </source>
</evidence>
<evidence type="ECO:0000313" key="7">
    <source>
        <dbReference type="EMBL" id="KMU91652.1"/>
    </source>
</evidence>
<dbReference type="InterPro" id="IPR011990">
    <property type="entry name" value="TPR-like_helical_dom_sf"/>
</dbReference>
<feature type="repeat" description="PPR" evidence="5">
    <location>
        <begin position="75"/>
        <end position="109"/>
    </location>
</feature>
<evidence type="ECO:0000256" key="6">
    <source>
        <dbReference type="SAM" id="MobiDB-lite"/>
    </source>
</evidence>
<dbReference type="PANTHER" id="PTHR47936:SF1">
    <property type="entry name" value="PENTATRICOPEPTIDE REPEAT-CONTAINING PROTEIN GUN1, CHLOROPLASTIC"/>
    <property type="match status" value="1"/>
</dbReference>
<dbReference type="SUPFAM" id="SSF46689">
    <property type="entry name" value="Homeodomain-like"/>
    <property type="match status" value="1"/>
</dbReference>
<dbReference type="InterPro" id="IPR002885">
    <property type="entry name" value="PPR_rpt"/>
</dbReference>
<proteinExistence type="inferred from homology"/>
<feature type="compositionally biased region" description="Basic and acidic residues" evidence="6">
    <location>
        <begin position="172"/>
        <end position="182"/>
    </location>
</feature>
<evidence type="ECO:0000256" key="5">
    <source>
        <dbReference type="PROSITE-ProRule" id="PRU00708"/>
    </source>
</evidence>
<organism evidence="7 8">
    <name type="scientific">Coccidioides immitis H538.4</name>
    <dbReference type="NCBI Taxonomy" id="396776"/>
    <lineage>
        <taxon>Eukaryota</taxon>
        <taxon>Fungi</taxon>
        <taxon>Dikarya</taxon>
        <taxon>Ascomycota</taxon>
        <taxon>Pezizomycotina</taxon>
        <taxon>Eurotiomycetes</taxon>
        <taxon>Eurotiomycetidae</taxon>
        <taxon>Onygenales</taxon>
        <taxon>Onygenaceae</taxon>
        <taxon>Coccidioides</taxon>
    </lineage>
</organism>
<name>A0A0J8S3F1_COCIT</name>
<dbReference type="PANTHER" id="PTHR47936">
    <property type="entry name" value="PPR_LONG DOMAIN-CONTAINING PROTEIN"/>
    <property type="match status" value="1"/>
</dbReference>
<comment type="similarity">
    <text evidence="1">Belongs to the CCM1 family.</text>
</comment>
<dbReference type="Proteomes" id="UP000054563">
    <property type="component" value="Unassembled WGS sequence"/>
</dbReference>
<dbReference type="PROSITE" id="PS51375">
    <property type="entry name" value="PPR"/>
    <property type="match status" value="1"/>
</dbReference>
<gene>
    <name evidence="7" type="ORF">CIHG_09412</name>
</gene>
<dbReference type="EMBL" id="DS017040">
    <property type="protein sequence ID" value="KMU91652.1"/>
    <property type="molecule type" value="Genomic_DNA"/>
</dbReference>
<comment type="function">
    <text evidence="3">Regulates mitochondrial small subunit maturation by controlling 15S rRNA 5'-end processing. Localizes to the 5' precursor of the 15S rRNA in a position that is subsequently occupied by mS47 in the mature yeast mtSSU. Uses structure and sequence-specific RNA recognition, binding to a single-stranded region of the precursor and specifically recognizing bases -6 to -1. The exchange of Ccm1 for mS47 is coupled to the irreversible removal of precursor rRNA that is accompanied by conformational changes of the mitoribosomal proteins uS5m and mS26. These conformational changes signal completion of 5'-end rRNA processing through protection of the mature 5'-end of the 15S rRNA and stabilization of mS47. The removal of the 5' precursor together with the dissociation of Ccm1 may be catalyzed by the 5'-3' exoribonuclease Pet127. Involved in the specific removal of group I introns in mitochondrial encoded transcripts.</text>
</comment>
<dbReference type="STRING" id="396776.A0A0J8S3F1"/>
<evidence type="ECO:0000313" key="8">
    <source>
        <dbReference type="Proteomes" id="UP000054563"/>
    </source>
</evidence>
<evidence type="ECO:0000256" key="3">
    <source>
        <dbReference type="ARBA" id="ARBA00044493"/>
    </source>
</evidence>
<dbReference type="VEuPathDB" id="FungiDB:CIHG_09412"/>
<dbReference type="InterPro" id="IPR009057">
    <property type="entry name" value="Homeodomain-like_sf"/>
</dbReference>